<comment type="caution">
    <text evidence="3">The sequence shown here is derived from an EMBL/GenBank/DDBJ whole genome shotgun (WGS) entry which is preliminary data.</text>
</comment>
<feature type="region of interest" description="Disordered" evidence="1">
    <location>
        <begin position="79"/>
        <end position="114"/>
    </location>
</feature>
<evidence type="ECO:0000256" key="2">
    <source>
        <dbReference type="SAM" id="SignalP"/>
    </source>
</evidence>
<evidence type="ECO:0000256" key="1">
    <source>
        <dbReference type="SAM" id="MobiDB-lite"/>
    </source>
</evidence>
<keyword evidence="2" id="KW-0732">Signal</keyword>
<dbReference type="Proteomes" id="UP001600165">
    <property type="component" value="Unassembled WGS sequence"/>
</dbReference>
<feature type="compositionally biased region" description="Low complexity" evidence="1">
    <location>
        <begin position="87"/>
        <end position="104"/>
    </location>
</feature>
<feature type="signal peptide" evidence="2">
    <location>
        <begin position="1"/>
        <end position="33"/>
    </location>
</feature>
<dbReference type="EMBL" id="JBHZOL010000071">
    <property type="protein sequence ID" value="MFE4106691.1"/>
    <property type="molecule type" value="Genomic_DNA"/>
</dbReference>
<evidence type="ECO:0000313" key="4">
    <source>
        <dbReference type="Proteomes" id="UP001600165"/>
    </source>
</evidence>
<organism evidence="3 4">
    <name type="scientific">Almyronema epifaneia S1</name>
    <dbReference type="NCBI Taxonomy" id="2991925"/>
    <lineage>
        <taxon>Bacteria</taxon>
        <taxon>Bacillati</taxon>
        <taxon>Cyanobacteriota</taxon>
        <taxon>Cyanophyceae</taxon>
        <taxon>Nodosilineales</taxon>
        <taxon>Nodosilineaceae</taxon>
        <taxon>Almyronema</taxon>
        <taxon>Almyronema epifaneia</taxon>
    </lineage>
</organism>
<reference evidence="3 4" key="1">
    <citation type="submission" date="2024-10" db="EMBL/GenBank/DDBJ databases">
        <authorList>
            <person name="Ratan Roy A."/>
            <person name="Morales Sandoval P.H."/>
            <person name="De Los Santos Villalobos S."/>
            <person name="Chakraborty S."/>
            <person name="Mukherjee J."/>
        </authorList>
    </citation>
    <scope>NUCLEOTIDE SEQUENCE [LARGE SCALE GENOMIC DNA]</scope>
    <source>
        <strain evidence="3 4">S1</strain>
    </source>
</reference>
<gene>
    <name evidence="3" type="ORF">ACFVKH_10420</name>
</gene>
<dbReference type="RefSeq" id="WP_377964695.1">
    <property type="nucleotide sequence ID" value="NZ_JBHZOL010000071.1"/>
</dbReference>
<accession>A0ABW6IEX3</accession>
<name>A0ABW6IEX3_9CYAN</name>
<feature type="chain" id="PRO_5046834292" evidence="2">
    <location>
        <begin position="34"/>
        <end position="114"/>
    </location>
</feature>
<evidence type="ECO:0000313" key="3">
    <source>
        <dbReference type="EMBL" id="MFE4106691.1"/>
    </source>
</evidence>
<proteinExistence type="predicted"/>
<keyword evidence="4" id="KW-1185">Reference proteome</keyword>
<protein>
    <submittedName>
        <fullName evidence="3">Uncharacterized protein</fullName>
    </submittedName>
</protein>
<sequence length="114" mass="12548">MKNAIAAKNFCQLQRCVLGLGLAAVGIAYPARAQSLSPIVPPSGESIPPEVINGLFSPTRAERFFETGYEQIETDARRLLREPPSEPLLTVEPELLQPPTEQLLDQPHLDSETR</sequence>